<evidence type="ECO:0000313" key="1">
    <source>
        <dbReference type="EMBL" id="WLJ60692.1"/>
    </source>
</evidence>
<protein>
    <submittedName>
        <fullName evidence="1">RdRp</fullName>
    </submittedName>
</protein>
<organism evidence="1">
    <name type="scientific">Downy mildew lesion associated splipalmivirus 46</name>
    <dbReference type="NCBI Taxonomy" id="3065434"/>
    <lineage>
        <taxon>Viruses</taxon>
        <taxon>Riboviria</taxon>
        <taxon>Orthornavirae</taxon>
        <taxon>Lenarviricota</taxon>
        <taxon>Amabiliviricetes</taxon>
        <taxon>Wolframvirales</taxon>
        <taxon>Narnaviridae</taxon>
        <taxon>Narnavirus</taxon>
    </lineage>
</organism>
<sequence length="599" mass="68423">MPSNDSDTSILQHSWGAHDVLSSKGFPLTCVLKTHAAHKCRCLREGNIDTHRDVFYFNQTIGSDLFTQKISEVPKGIRVCWNSISLFESKLPRKLTGLDTRPIFENIEMAHTAVSVILKGTYWGRRCLSKDRYLPMLYRLLTQDFTTWDINQLNKLKLSPKGVNYLKSILSTIDGLCIQLVLAFPDCPQIQNWDYFDNLINCCFKNLLKDWMGNHPPEYVSYYEKLKTLRGEIKRLAFNEQVGLEDIRVPREMTFLRKPLSMIKIKSIESMFRVALLVQTRACGTPPPHVYIKTFQKFRETVTSPCSVPPRDVMAKLAAATKVVYERIVLTPLQGTTLPKRVNEALRKAKISLSDNAELSTPSKQGGKYEAFRKLYNSIKDDVYYVDMENGQLTDEIVPRDLEHMGTRVFHYCFNKALYNQHADLMTVRCEGVLEPGKVREITISDIYHVILLHPISHVLLDVLALVPSSATGIKAANHAFEFYKRLNHKNPRGNFIFNETDLWVLSSDLETATDYANPHIVRLILHVFMGTHGLGVPSAYRFMVMKLLTEPRLVIDPHSNGDFMTTRGCLMGDPVTKFVMHLMHLVAKEIALQLVNNQ</sequence>
<name>A0AA49X6A0_9VIRU</name>
<dbReference type="EMBL" id="OQ990501">
    <property type="protein sequence ID" value="WLJ60692.1"/>
    <property type="molecule type" value="Genomic_RNA"/>
</dbReference>
<proteinExistence type="predicted"/>
<reference evidence="1" key="1">
    <citation type="submission" date="2023-05" db="EMBL/GenBank/DDBJ databases">
        <title>Completing the complex virome characterized from the metatranscriptomes of grapevine downy mildew lesions.</title>
        <authorList>
            <person name="Daghino S."/>
            <person name="Forgia M."/>
            <person name="Chiapello M."/>
            <person name="Turina M."/>
        </authorList>
    </citation>
    <scope>NUCLEOTIDE SEQUENCE</scope>
    <source>
        <strain evidence="1">DMG-A</strain>
    </source>
</reference>
<accession>A0AA49X6A0</accession>